<dbReference type="EMBL" id="KZ309549">
    <property type="protein sequence ID" value="KAG8239200.1"/>
    <property type="molecule type" value="Genomic_DNA"/>
</dbReference>
<reference evidence="3" key="2">
    <citation type="submission" date="2017-10" db="EMBL/GenBank/DDBJ databases">
        <title>Ladona fulva Genome sequencing and assembly.</title>
        <authorList>
            <person name="Murali S."/>
            <person name="Richards S."/>
            <person name="Bandaranaike D."/>
            <person name="Bellair M."/>
            <person name="Blankenburg K."/>
            <person name="Chao H."/>
            <person name="Dinh H."/>
            <person name="Doddapaneni H."/>
            <person name="Dugan-Rocha S."/>
            <person name="Elkadiri S."/>
            <person name="Gnanaolivu R."/>
            <person name="Hernandez B."/>
            <person name="Skinner E."/>
            <person name="Javaid M."/>
            <person name="Lee S."/>
            <person name="Li M."/>
            <person name="Ming W."/>
            <person name="Munidasa M."/>
            <person name="Muniz J."/>
            <person name="Nguyen L."/>
            <person name="Hughes D."/>
            <person name="Osuji N."/>
            <person name="Pu L.-L."/>
            <person name="Puazo M."/>
            <person name="Qu C."/>
            <person name="Quiroz J."/>
            <person name="Raj R."/>
            <person name="Weissenberger G."/>
            <person name="Xin Y."/>
            <person name="Zou X."/>
            <person name="Han Y."/>
            <person name="Worley K."/>
            <person name="Muzny D."/>
            <person name="Gibbs R."/>
        </authorList>
    </citation>
    <scope>NUCLEOTIDE SEQUENCE</scope>
    <source>
        <strain evidence="3">Sampled in the wild</strain>
    </source>
</reference>
<dbReference type="InterPro" id="IPR020904">
    <property type="entry name" value="Sc_DH/Rdtase_CS"/>
</dbReference>
<dbReference type="FunFam" id="3.40.50.720:FF:000084">
    <property type="entry name" value="Short-chain dehydrogenase reductase"/>
    <property type="match status" value="1"/>
</dbReference>
<gene>
    <name evidence="3" type="ORF">J437_LFUL018565</name>
</gene>
<dbReference type="Pfam" id="PF13561">
    <property type="entry name" value="adh_short_C2"/>
    <property type="match status" value="1"/>
</dbReference>
<dbReference type="InterPro" id="IPR036291">
    <property type="entry name" value="NAD(P)-bd_dom_sf"/>
</dbReference>
<name>A0A8K0KQJ9_LADFU</name>
<dbReference type="GO" id="GO:0016491">
    <property type="term" value="F:oxidoreductase activity"/>
    <property type="evidence" value="ECO:0007669"/>
    <property type="project" value="UniProtKB-KW"/>
</dbReference>
<dbReference type="NCBIfam" id="NF005559">
    <property type="entry name" value="PRK07231.1"/>
    <property type="match status" value="1"/>
</dbReference>
<dbReference type="InterPro" id="IPR002347">
    <property type="entry name" value="SDR_fam"/>
</dbReference>
<dbReference type="InterPro" id="IPR057326">
    <property type="entry name" value="KR_dom"/>
</dbReference>
<dbReference type="OrthoDB" id="47007at2759"/>
<dbReference type="PRINTS" id="PR00080">
    <property type="entry name" value="SDRFAMILY"/>
</dbReference>
<dbReference type="AlphaFoldDB" id="A0A8K0KQJ9"/>
<protein>
    <recommendedName>
        <fullName evidence="2">Ketoreductase domain-containing protein</fullName>
    </recommendedName>
</protein>
<comment type="caution">
    <text evidence="3">The sequence shown here is derived from an EMBL/GenBank/DDBJ whole genome shotgun (WGS) entry which is preliminary data.</text>
</comment>
<evidence type="ECO:0000313" key="3">
    <source>
        <dbReference type="EMBL" id="KAG8239200.1"/>
    </source>
</evidence>
<evidence type="ECO:0000259" key="2">
    <source>
        <dbReference type="SMART" id="SM00822"/>
    </source>
</evidence>
<evidence type="ECO:0000256" key="1">
    <source>
        <dbReference type="ARBA" id="ARBA00023002"/>
    </source>
</evidence>
<dbReference type="PANTHER" id="PTHR43975:SF5">
    <property type="entry name" value="PUTATIVE-RELATED"/>
    <property type="match status" value="1"/>
</dbReference>
<dbReference type="PRINTS" id="PR00081">
    <property type="entry name" value="GDHRDH"/>
</dbReference>
<dbReference type="GO" id="GO:0006629">
    <property type="term" value="P:lipid metabolic process"/>
    <property type="evidence" value="ECO:0007669"/>
    <property type="project" value="UniProtKB-ARBA"/>
</dbReference>
<keyword evidence="4" id="KW-1185">Reference proteome</keyword>
<dbReference type="Gene3D" id="3.40.50.720">
    <property type="entry name" value="NAD(P)-binding Rossmann-like Domain"/>
    <property type="match status" value="1"/>
</dbReference>
<dbReference type="SMART" id="SM00822">
    <property type="entry name" value="PKS_KR"/>
    <property type="match status" value="1"/>
</dbReference>
<keyword evidence="1" id="KW-0560">Oxidoreductase</keyword>
<sequence>MLNPEMSSLRDKVVVITGASSGIGAGTAVHFASLGCKLVIAGRNEDNLKGVSQKCLGSGLSADKVSVLIGDVTDEAFCEKLVKHAVNTFGNIDVLVNSAGILVTGGIEQIDMKDFDRQMDVNVRSIFLLTKLALPHILATKGNIVNVSSVTGMRSFPGVVAYNISKAAVDHFTRSVALEVASRGVRVNAVNPGVIVTECHRRAGMNDEDYAKFLEHSKSTHALGRPGTVGEVARAIAFLASEDASFITGHTLPVDGGRNIMCPR</sequence>
<reference evidence="3" key="1">
    <citation type="submission" date="2013-04" db="EMBL/GenBank/DDBJ databases">
        <authorList>
            <person name="Qu J."/>
            <person name="Murali S.C."/>
            <person name="Bandaranaike D."/>
            <person name="Bellair M."/>
            <person name="Blankenburg K."/>
            <person name="Chao H."/>
            <person name="Dinh H."/>
            <person name="Doddapaneni H."/>
            <person name="Downs B."/>
            <person name="Dugan-Rocha S."/>
            <person name="Elkadiri S."/>
            <person name="Gnanaolivu R.D."/>
            <person name="Hernandez B."/>
            <person name="Javaid M."/>
            <person name="Jayaseelan J.C."/>
            <person name="Lee S."/>
            <person name="Li M."/>
            <person name="Ming W."/>
            <person name="Munidasa M."/>
            <person name="Muniz J."/>
            <person name="Nguyen L."/>
            <person name="Ongeri F."/>
            <person name="Osuji N."/>
            <person name="Pu L.-L."/>
            <person name="Puazo M."/>
            <person name="Qu C."/>
            <person name="Quiroz J."/>
            <person name="Raj R."/>
            <person name="Weissenberger G."/>
            <person name="Xin Y."/>
            <person name="Zou X."/>
            <person name="Han Y."/>
            <person name="Richards S."/>
            <person name="Worley K."/>
            <person name="Muzny D."/>
            <person name="Gibbs R."/>
        </authorList>
    </citation>
    <scope>NUCLEOTIDE SEQUENCE</scope>
    <source>
        <strain evidence="3">Sampled in the wild</strain>
    </source>
</reference>
<dbReference type="Proteomes" id="UP000792457">
    <property type="component" value="Unassembled WGS sequence"/>
</dbReference>
<dbReference type="PANTHER" id="PTHR43975">
    <property type="entry name" value="ZGC:101858"/>
    <property type="match status" value="1"/>
</dbReference>
<feature type="domain" description="Ketoreductase" evidence="2">
    <location>
        <begin position="12"/>
        <end position="193"/>
    </location>
</feature>
<dbReference type="PROSITE" id="PS00061">
    <property type="entry name" value="ADH_SHORT"/>
    <property type="match status" value="1"/>
</dbReference>
<evidence type="ECO:0000313" key="4">
    <source>
        <dbReference type="Proteomes" id="UP000792457"/>
    </source>
</evidence>
<dbReference type="SUPFAM" id="SSF51735">
    <property type="entry name" value="NAD(P)-binding Rossmann-fold domains"/>
    <property type="match status" value="1"/>
</dbReference>
<proteinExistence type="predicted"/>
<organism evidence="3 4">
    <name type="scientific">Ladona fulva</name>
    <name type="common">Scarce chaser dragonfly</name>
    <name type="synonym">Libellula fulva</name>
    <dbReference type="NCBI Taxonomy" id="123851"/>
    <lineage>
        <taxon>Eukaryota</taxon>
        <taxon>Metazoa</taxon>
        <taxon>Ecdysozoa</taxon>
        <taxon>Arthropoda</taxon>
        <taxon>Hexapoda</taxon>
        <taxon>Insecta</taxon>
        <taxon>Pterygota</taxon>
        <taxon>Palaeoptera</taxon>
        <taxon>Odonata</taxon>
        <taxon>Epiprocta</taxon>
        <taxon>Anisoptera</taxon>
        <taxon>Libelluloidea</taxon>
        <taxon>Libellulidae</taxon>
        <taxon>Ladona</taxon>
    </lineage>
</organism>
<accession>A0A8K0KQJ9</accession>